<evidence type="ECO:0000313" key="9">
    <source>
        <dbReference type="EMBL" id="KAJ5085527.1"/>
    </source>
</evidence>
<reference evidence="9" key="2">
    <citation type="journal article" date="2023" name="IMA Fungus">
        <title>Comparative genomic study of the Penicillium genus elucidates a diverse pangenome and 15 lateral gene transfer events.</title>
        <authorList>
            <person name="Petersen C."/>
            <person name="Sorensen T."/>
            <person name="Nielsen M.R."/>
            <person name="Sondergaard T.E."/>
            <person name="Sorensen J.L."/>
            <person name="Fitzpatrick D.A."/>
            <person name="Frisvad J.C."/>
            <person name="Nielsen K.L."/>
        </authorList>
    </citation>
    <scope>NUCLEOTIDE SEQUENCE</scope>
    <source>
        <strain evidence="9">IBT 30761</strain>
    </source>
</reference>
<dbReference type="GO" id="GO:0032977">
    <property type="term" value="F:membrane insertase activity"/>
    <property type="evidence" value="ECO:0007669"/>
    <property type="project" value="InterPro"/>
</dbReference>
<dbReference type="PANTHER" id="PTHR12428">
    <property type="entry name" value="OXA1"/>
    <property type="match status" value="1"/>
</dbReference>
<evidence type="ECO:0000256" key="1">
    <source>
        <dbReference type="ARBA" id="ARBA00004141"/>
    </source>
</evidence>
<evidence type="ECO:0000313" key="10">
    <source>
        <dbReference type="Proteomes" id="UP001149074"/>
    </source>
</evidence>
<name>A0A9W9EPC5_9EURO</name>
<evidence type="ECO:0000256" key="4">
    <source>
        <dbReference type="ARBA" id="ARBA00022989"/>
    </source>
</evidence>
<evidence type="ECO:0000256" key="6">
    <source>
        <dbReference type="RuleBase" id="RU003945"/>
    </source>
</evidence>
<keyword evidence="10" id="KW-1185">Reference proteome</keyword>
<gene>
    <name evidence="9" type="ORF">N7532_010298</name>
</gene>
<dbReference type="InterPro" id="IPR001708">
    <property type="entry name" value="YidC/ALB3/OXA1/COX18"/>
</dbReference>
<protein>
    <recommendedName>
        <fullName evidence="8">Membrane insertase YidC/Oxa/ALB C-terminal domain-containing protein</fullName>
    </recommendedName>
</protein>
<proteinExistence type="inferred from homology"/>
<dbReference type="GO" id="GO:0033617">
    <property type="term" value="P:mitochondrial respiratory chain complex IV assembly"/>
    <property type="evidence" value="ECO:0007669"/>
    <property type="project" value="TreeGrafter"/>
</dbReference>
<feature type="transmembrane region" description="Helical" evidence="7">
    <location>
        <begin position="282"/>
        <end position="300"/>
    </location>
</feature>
<evidence type="ECO:0000256" key="5">
    <source>
        <dbReference type="ARBA" id="ARBA00023136"/>
    </source>
</evidence>
<feature type="transmembrane region" description="Helical" evidence="7">
    <location>
        <begin position="254"/>
        <end position="276"/>
    </location>
</feature>
<comment type="similarity">
    <text evidence="2 6">Belongs to the OXA1/ALB3/YidC family.</text>
</comment>
<dbReference type="GO" id="GO:0032979">
    <property type="term" value="P:protein insertion into mitochondrial inner membrane from matrix"/>
    <property type="evidence" value="ECO:0007669"/>
    <property type="project" value="TreeGrafter"/>
</dbReference>
<sequence>MNSLRSQAFRASRRNHVVFPSPLKSQTRRFHPTKPAQSLNDILDITAGFIHSVHSVSHLPWVASIPLTALTVRTFVGLPLQIYTKSHARREKEMQPILASWTALYLKQMKTGLLSNSAARKRITHKQTTLRGKWGVGPFYRWANISQVPVWIALMESLRGMCGNKNGIVPWLLSIISGADTTVGSEVPLHLKVESTFANEGALWFPDLLAGDSTGVLPAILTASIILNVRNGWKATPRSELADMPKLQMFQASFFSGLRVFIQILAVNVGLSGYFYEMPAALMIYWITSTNIATLQTWFLDKYMFTRPPISAWSERFTAYNSPTTSDPFMKKLL</sequence>
<feature type="domain" description="Membrane insertase YidC/Oxa/ALB C-terminal" evidence="8">
    <location>
        <begin position="61"/>
        <end position="301"/>
    </location>
</feature>
<dbReference type="GeneID" id="81361768"/>
<dbReference type="EMBL" id="JAPQKI010000010">
    <property type="protein sequence ID" value="KAJ5085527.1"/>
    <property type="molecule type" value="Genomic_DNA"/>
</dbReference>
<dbReference type="GO" id="GO:0005743">
    <property type="term" value="C:mitochondrial inner membrane"/>
    <property type="evidence" value="ECO:0007669"/>
    <property type="project" value="TreeGrafter"/>
</dbReference>
<dbReference type="OrthoDB" id="2148490at2759"/>
<keyword evidence="3 6" id="KW-0812">Transmembrane</keyword>
<evidence type="ECO:0000256" key="2">
    <source>
        <dbReference type="ARBA" id="ARBA00009877"/>
    </source>
</evidence>
<dbReference type="RefSeq" id="XP_056470205.1">
    <property type="nucleotide sequence ID" value="XM_056622789.1"/>
</dbReference>
<evidence type="ECO:0000256" key="3">
    <source>
        <dbReference type="ARBA" id="ARBA00022692"/>
    </source>
</evidence>
<dbReference type="PANTHER" id="PTHR12428:SF65">
    <property type="entry name" value="CYTOCHROME C OXIDASE ASSEMBLY PROTEIN COX18, MITOCHONDRIAL"/>
    <property type="match status" value="1"/>
</dbReference>
<evidence type="ECO:0000256" key="7">
    <source>
        <dbReference type="SAM" id="Phobius"/>
    </source>
</evidence>
<comment type="caution">
    <text evidence="9">The sequence shown here is derived from an EMBL/GenBank/DDBJ whole genome shotgun (WGS) entry which is preliminary data.</text>
</comment>
<dbReference type="Proteomes" id="UP001149074">
    <property type="component" value="Unassembled WGS sequence"/>
</dbReference>
<comment type="subcellular location">
    <subcellularLocation>
        <location evidence="1 6">Membrane</location>
        <topology evidence="1 6">Multi-pass membrane protein</topology>
    </subcellularLocation>
</comment>
<accession>A0A9W9EPC5</accession>
<dbReference type="Pfam" id="PF02096">
    <property type="entry name" value="60KD_IMP"/>
    <property type="match status" value="1"/>
</dbReference>
<keyword evidence="4 7" id="KW-1133">Transmembrane helix</keyword>
<reference evidence="9" key="1">
    <citation type="submission" date="2022-11" db="EMBL/GenBank/DDBJ databases">
        <authorList>
            <person name="Petersen C."/>
        </authorList>
    </citation>
    <scope>NUCLEOTIDE SEQUENCE</scope>
    <source>
        <strain evidence="9">IBT 30761</strain>
    </source>
</reference>
<dbReference type="AlphaFoldDB" id="A0A9W9EPC5"/>
<dbReference type="InterPro" id="IPR028055">
    <property type="entry name" value="YidC/Oxa/ALB_C"/>
</dbReference>
<keyword evidence="5 7" id="KW-0472">Membrane</keyword>
<evidence type="ECO:0000259" key="8">
    <source>
        <dbReference type="Pfam" id="PF02096"/>
    </source>
</evidence>
<organism evidence="9 10">
    <name type="scientific">Penicillium argentinense</name>
    <dbReference type="NCBI Taxonomy" id="1131581"/>
    <lineage>
        <taxon>Eukaryota</taxon>
        <taxon>Fungi</taxon>
        <taxon>Dikarya</taxon>
        <taxon>Ascomycota</taxon>
        <taxon>Pezizomycotina</taxon>
        <taxon>Eurotiomycetes</taxon>
        <taxon>Eurotiomycetidae</taxon>
        <taxon>Eurotiales</taxon>
        <taxon>Aspergillaceae</taxon>
        <taxon>Penicillium</taxon>
    </lineage>
</organism>